<accession>A0AAN7PRI2</accession>
<dbReference type="PANTHER" id="PTHR45749">
    <property type="match status" value="1"/>
</dbReference>
<organism evidence="2 3">
    <name type="scientific">Aquatica leii</name>
    <dbReference type="NCBI Taxonomy" id="1421715"/>
    <lineage>
        <taxon>Eukaryota</taxon>
        <taxon>Metazoa</taxon>
        <taxon>Ecdysozoa</taxon>
        <taxon>Arthropoda</taxon>
        <taxon>Hexapoda</taxon>
        <taxon>Insecta</taxon>
        <taxon>Pterygota</taxon>
        <taxon>Neoptera</taxon>
        <taxon>Endopterygota</taxon>
        <taxon>Coleoptera</taxon>
        <taxon>Polyphaga</taxon>
        <taxon>Elateriformia</taxon>
        <taxon>Elateroidea</taxon>
        <taxon>Lampyridae</taxon>
        <taxon>Luciolinae</taxon>
        <taxon>Aquatica</taxon>
    </lineage>
</organism>
<keyword evidence="3" id="KW-1185">Reference proteome</keyword>
<gene>
    <name evidence="2" type="ORF">RN001_013237</name>
</gene>
<proteinExistence type="predicted"/>
<dbReference type="AlphaFoldDB" id="A0AAN7PRI2"/>
<reference evidence="3" key="1">
    <citation type="submission" date="2023-01" db="EMBL/GenBank/DDBJ databases">
        <title>Key to firefly adult light organ development and bioluminescence: homeobox transcription factors regulate luciferase expression and transportation to peroxisome.</title>
        <authorList>
            <person name="Fu X."/>
        </authorList>
    </citation>
    <scope>NUCLEOTIDE SEQUENCE [LARGE SCALE GENOMIC DNA]</scope>
</reference>
<dbReference type="Proteomes" id="UP001353858">
    <property type="component" value="Unassembled WGS sequence"/>
</dbReference>
<sequence length="335" mass="39078">MAGQYNGLQAKLKEHCTCALFVPCVAHSLNLFLQKLYTFFASSTHRWNVLKESLGPGIVVKRLSDTRWSARADAVSALQKSYLSIIEALRTLDDQQELPETRNEARGILKKMQMLDTPDFEYKTNTTRSRQRCSRLTFFDGATEDTQFQGLEKFRTEVYIPIIDTLIAQLQQRSKAYDQLLNLFGFFSRLSVLRTEELEIHCQTFIEFYVNDVNEKELLVECEHFKHYLFQEKMLSDHIPIYDMYNLLKSNNLVETFPNVEIAFRIFLSLMVTNASGERSFSKLKLIKNKLRNSMCQERLKCLSLMSIENDLLQECKKLMVIEDFALQKSRKKPV</sequence>
<dbReference type="Pfam" id="PF05699">
    <property type="entry name" value="Dimer_Tnp_hAT"/>
    <property type="match status" value="1"/>
</dbReference>
<comment type="caution">
    <text evidence="2">The sequence shown here is derived from an EMBL/GenBank/DDBJ whole genome shotgun (WGS) entry which is preliminary data.</text>
</comment>
<protein>
    <recommendedName>
        <fullName evidence="1">HAT C-terminal dimerisation domain-containing protein</fullName>
    </recommendedName>
</protein>
<dbReference type="SUPFAM" id="SSF53098">
    <property type="entry name" value="Ribonuclease H-like"/>
    <property type="match status" value="1"/>
</dbReference>
<evidence type="ECO:0000313" key="2">
    <source>
        <dbReference type="EMBL" id="KAK4873877.1"/>
    </source>
</evidence>
<evidence type="ECO:0000313" key="3">
    <source>
        <dbReference type="Proteomes" id="UP001353858"/>
    </source>
</evidence>
<dbReference type="InterPro" id="IPR012337">
    <property type="entry name" value="RNaseH-like_sf"/>
</dbReference>
<feature type="domain" description="HAT C-terminal dimerisation" evidence="1">
    <location>
        <begin position="233"/>
        <end position="312"/>
    </location>
</feature>
<evidence type="ECO:0000259" key="1">
    <source>
        <dbReference type="Pfam" id="PF05699"/>
    </source>
</evidence>
<name>A0AAN7PRI2_9COLE</name>
<dbReference type="InterPro" id="IPR008906">
    <property type="entry name" value="HATC_C_dom"/>
</dbReference>
<dbReference type="GO" id="GO:0046983">
    <property type="term" value="F:protein dimerization activity"/>
    <property type="evidence" value="ECO:0007669"/>
    <property type="project" value="InterPro"/>
</dbReference>
<dbReference type="PANTHER" id="PTHR45749:SF23">
    <property type="entry name" value="ZINC FINGER MYM-TYPE PROTEIN 1-LIKE"/>
    <property type="match status" value="1"/>
</dbReference>
<dbReference type="EMBL" id="JARPUR010000006">
    <property type="protein sequence ID" value="KAK4873877.1"/>
    <property type="molecule type" value="Genomic_DNA"/>
</dbReference>